<sequence length="152" mass="16783">MQCCVSFRGTTFTGKCYVFKANLNLHGLDWFEQLGLADIPISSVCNALHLPTKVGENTADIINQFTTVFQPESGHCSTTQATFRLMPDAKPVFRPKRPVPYASLPLVDAELERLEHEGVLWKGRPLCLVQRVRGGLLSTQINAQFGPAADPL</sequence>
<reference evidence="3" key="1">
    <citation type="submission" date="2017-02" db="UniProtKB">
        <authorList>
            <consortium name="WormBaseParasite"/>
        </authorList>
    </citation>
    <scope>IDENTIFICATION</scope>
</reference>
<accession>A0A0R3UDQ5</accession>
<reference evidence="1 2" key="2">
    <citation type="submission" date="2018-10" db="EMBL/GenBank/DDBJ databases">
        <authorList>
            <consortium name="Pathogen Informatics"/>
        </authorList>
    </citation>
    <scope>NUCLEOTIDE SEQUENCE [LARGE SCALE GENOMIC DNA]</scope>
</reference>
<keyword evidence="2" id="KW-1185">Reference proteome</keyword>
<protein>
    <submittedName>
        <fullName evidence="1 3">Uncharacterized protein</fullName>
    </submittedName>
</protein>
<dbReference type="OrthoDB" id="6261872at2759"/>
<evidence type="ECO:0000313" key="1">
    <source>
        <dbReference type="EMBL" id="VDD79051.1"/>
    </source>
</evidence>
<proteinExistence type="predicted"/>
<evidence type="ECO:0000313" key="2">
    <source>
        <dbReference type="Proteomes" id="UP000267029"/>
    </source>
</evidence>
<dbReference type="Proteomes" id="UP000267029">
    <property type="component" value="Unassembled WGS sequence"/>
</dbReference>
<gene>
    <name evidence="1" type="ORF">MCOS_LOCUS5054</name>
</gene>
<name>A0A0R3UDQ5_MESCO</name>
<dbReference type="AlphaFoldDB" id="A0A0R3UDQ5"/>
<dbReference type="WBParaSite" id="MCOS_0000505301-mRNA-1">
    <property type="protein sequence ID" value="MCOS_0000505301-mRNA-1"/>
    <property type="gene ID" value="MCOS_0000505301"/>
</dbReference>
<dbReference type="InterPro" id="IPR050951">
    <property type="entry name" value="Retrovirus_Pol_polyprotein"/>
</dbReference>
<organism evidence="3">
    <name type="scientific">Mesocestoides corti</name>
    <name type="common">Flatworm</name>
    <dbReference type="NCBI Taxonomy" id="53468"/>
    <lineage>
        <taxon>Eukaryota</taxon>
        <taxon>Metazoa</taxon>
        <taxon>Spiralia</taxon>
        <taxon>Lophotrochozoa</taxon>
        <taxon>Platyhelminthes</taxon>
        <taxon>Cestoda</taxon>
        <taxon>Eucestoda</taxon>
        <taxon>Cyclophyllidea</taxon>
        <taxon>Mesocestoididae</taxon>
        <taxon>Mesocestoides</taxon>
    </lineage>
</organism>
<dbReference type="EMBL" id="UXSR01003246">
    <property type="protein sequence ID" value="VDD79051.1"/>
    <property type="molecule type" value="Genomic_DNA"/>
</dbReference>
<dbReference type="PANTHER" id="PTHR37984">
    <property type="entry name" value="PROTEIN CBG26694"/>
    <property type="match status" value="1"/>
</dbReference>
<evidence type="ECO:0000313" key="3">
    <source>
        <dbReference type="WBParaSite" id="MCOS_0000505301-mRNA-1"/>
    </source>
</evidence>
<dbReference type="STRING" id="53468.A0A0R3UDQ5"/>
<dbReference type="PANTHER" id="PTHR37984:SF5">
    <property type="entry name" value="PROTEIN NYNRIN-LIKE"/>
    <property type="match status" value="1"/>
</dbReference>